<comment type="caution">
    <text evidence="1">The sequence shown here is derived from an EMBL/GenBank/DDBJ whole genome shotgun (WGS) entry which is preliminary data.</text>
</comment>
<evidence type="ECO:0000313" key="2">
    <source>
        <dbReference type="Proteomes" id="UP001139485"/>
    </source>
</evidence>
<reference evidence="1" key="1">
    <citation type="submission" date="2022-05" db="EMBL/GenBank/DDBJ databases">
        <authorList>
            <person name="Tuo L."/>
        </authorList>
    </citation>
    <scope>NUCLEOTIDE SEQUENCE</scope>
    <source>
        <strain evidence="1">BSK12Z-4</strain>
    </source>
</reference>
<sequence length="136" mass="14508">MGCCPLYPEPGTPVSMEPGHFPDLRQQVLAVVDTDEWVDVLVEQVDGHVVVVAALSGERTALWHHHPFTGSVEPGHAARLHRTALLLGWPGFALNVRVVGGEVPVAQDPSPGPPARVRGKWVPALTLPPGVTAEDL</sequence>
<accession>A0A9X2IF87</accession>
<gene>
    <name evidence="1" type="ORF">M8330_07575</name>
</gene>
<dbReference type="Proteomes" id="UP001139485">
    <property type="component" value="Unassembled WGS sequence"/>
</dbReference>
<dbReference type="RefSeq" id="WP_250826829.1">
    <property type="nucleotide sequence ID" value="NZ_JAMOIL010000008.1"/>
</dbReference>
<evidence type="ECO:0000313" key="1">
    <source>
        <dbReference type="EMBL" id="MCM0620154.1"/>
    </source>
</evidence>
<dbReference type="EMBL" id="JAMOIL010000008">
    <property type="protein sequence ID" value="MCM0620154.1"/>
    <property type="molecule type" value="Genomic_DNA"/>
</dbReference>
<keyword evidence="2" id="KW-1185">Reference proteome</keyword>
<name>A0A9X2IF87_9ACTN</name>
<proteinExistence type="predicted"/>
<dbReference type="AlphaFoldDB" id="A0A9X2IF87"/>
<organism evidence="1 2">
    <name type="scientific">Nocardioides bruguierae</name>
    <dbReference type="NCBI Taxonomy" id="2945102"/>
    <lineage>
        <taxon>Bacteria</taxon>
        <taxon>Bacillati</taxon>
        <taxon>Actinomycetota</taxon>
        <taxon>Actinomycetes</taxon>
        <taxon>Propionibacteriales</taxon>
        <taxon>Nocardioidaceae</taxon>
        <taxon>Nocardioides</taxon>
    </lineage>
</organism>
<protein>
    <submittedName>
        <fullName evidence="1">Uncharacterized protein</fullName>
    </submittedName>
</protein>